<dbReference type="InterPro" id="IPR019734">
    <property type="entry name" value="TPR_rpt"/>
</dbReference>
<dbReference type="VEuPathDB" id="MicrosporidiaDB:H312_00187"/>
<dbReference type="Pfam" id="PF13181">
    <property type="entry name" value="TPR_8"/>
    <property type="match status" value="1"/>
</dbReference>
<keyword evidence="2" id="KW-1185">Reference proteome</keyword>
<evidence type="ECO:0000313" key="2">
    <source>
        <dbReference type="Proteomes" id="UP000030655"/>
    </source>
</evidence>
<dbReference type="OrthoDB" id="5587616at2759"/>
<organism evidence="1 2">
    <name type="scientific">Anncaliia algerae PRA339</name>
    <dbReference type="NCBI Taxonomy" id="1288291"/>
    <lineage>
        <taxon>Eukaryota</taxon>
        <taxon>Fungi</taxon>
        <taxon>Fungi incertae sedis</taxon>
        <taxon>Microsporidia</taxon>
        <taxon>Tubulinosematoidea</taxon>
        <taxon>Tubulinosematidae</taxon>
        <taxon>Anncaliia</taxon>
    </lineage>
</organism>
<dbReference type="SUPFAM" id="SSF48452">
    <property type="entry name" value="TPR-like"/>
    <property type="match status" value="1"/>
</dbReference>
<dbReference type="Proteomes" id="UP000030655">
    <property type="component" value="Unassembled WGS sequence"/>
</dbReference>
<accession>A0A059F6A1</accession>
<name>A0A059F6A1_9MICR</name>
<gene>
    <name evidence="1" type="ORF">H312_00187</name>
</gene>
<dbReference type="Pfam" id="PF13174">
    <property type="entry name" value="TPR_6"/>
    <property type="match status" value="1"/>
</dbReference>
<dbReference type="InterPro" id="IPR011990">
    <property type="entry name" value="TPR-like_helical_dom_sf"/>
</dbReference>
<evidence type="ECO:0000313" key="1">
    <source>
        <dbReference type="EMBL" id="KCZ82529.1"/>
    </source>
</evidence>
<dbReference type="Gene3D" id="1.25.40.10">
    <property type="entry name" value="Tetratricopeptide repeat domain"/>
    <property type="match status" value="1"/>
</dbReference>
<dbReference type="HOGENOM" id="CLU_069888_0_0_1"/>
<proteinExistence type="predicted"/>
<dbReference type="EMBL" id="KK365130">
    <property type="protein sequence ID" value="KCZ82529.1"/>
    <property type="molecule type" value="Genomic_DNA"/>
</dbReference>
<dbReference type="AlphaFoldDB" id="A0A059F6A1"/>
<evidence type="ECO:0008006" key="3">
    <source>
        <dbReference type="Google" id="ProtNLM"/>
    </source>
</evidence>
<reference evidence="2" key="1">
    <citation type="submission" date="2013-02" db="EMBL/GenBank/DDBJ databases">
        <authorList>
            <consortium name="The Broad Institute Genome Sequencing Platform"/>
            <person name="Cuomo C."/>
            <person name="Becnel J."/>
            <person name="Sanscrainte N."/>
            <person name="Walker B."/>
            <person name="Young S.K."/>
            <person name="Zeng Q."/>
            <person name="Gargeya S."/>
            <person name="Fitzgerald M."/>
            <person name="Haas B."/>
            <person name="Abouelleil A."/>
            <person name="Alvarado L."/>
            <person name="Arachchi H.M."/>
            <person name="Berlin A.M."/>
            <person name="Chapman S.B."/>
            <person name="Dewar J."/>
            <person name="Goldberg J."/>
            <person name="Griggs A."/>
            <person name="Gujja S."/>
            <person name="Hansen M."/>
            <person name="Howarth C."/>
            <person name="Imamovic A."/>
            <person name="Larimer J."/>
            <person name="McCowan C."/>
            <person name="Murphy C."/>
            <person name="Neiman D."/>
            <person name="Pearson M."/>
            <person name="Priest M."/>
            <person name="Roberts A."/>
            <person name="Saif S."/>
            <person name="Shea T."/>
            <person name="Sisk P."/>
            <person name="Sykes S."/>
            <person name="Wortman J."/>
            <person name="Nusbaum C."/>
            <person name="Birren B."/>
        </authorList>
    </citation>
    <scope>NUCLEOTIDE SEQUENCE [LARGE SCALE GENOMIC DNA]</scope>
    <source>
        <strain evidence="2">PRA339</strain>
    </source>
</reference>
<protein>
    <recommendedName>
        <fullName evidence="3">Tetratricopeptide SHNi-TPR domain-containing protein</fullName>
    </recommendedName>
</protein>
<dbReference type="STRING" id="1288291.A0A059F6A1"/>
<reference evidence="1 2" key="2">
    <citation type="submission" date="2014-03" db="EMBL/GenBank/DDBJ databases">
        <title>The Genome Sequence of Anncaliia algerae insect isolate PRA339.</title>
        <authorList>
            <consortium name="The Broad Institute Genome Sequencing Platform"/>
            <consortium name="The Broad Institute Genome Sequencing Center for Infectious Disease"/>
            <person name="Cuomo C."/>
            <person name="Becnel J."/>
            <person name="Sanscrainte N."/>
            <person name="Walker B."/>
            <person name="Young S.K."/>
            <person name="Zeng Q."/>
            <person name="Gargeya S."/>
            <person name="Fitzgerald M."/>
            <person name="Haas B."/>
            <person name="Abouelleil A."/>
            <person name="Alvarado L."/>
            <person name="Arachchi H.M."/>
            <person name="Berlin A.M."/>
            <person name="Chapman S.B."/>
            <person name="Dewar J."/>
            <person name="Goldberg J."/>
            <person name="Griggs A."/>
            <person name="Gujja S."/>
            <person name="Hansen M."/>
            <person name="Howarth C."/>
            <person name="Imamovic A."/>
            <person name="Larimer J."/>
            <person name="McCowan C."/>
            <person name="Murphy C."/>
            <person name="Neiman D."/>
            <person name="Pearson M."/>
            <person name="Priest M."/>
            <person name="Roberts A."/>
            <person name="Saif S."/>
            <person name="Shea T."/>
            <person name="Sisk P."/>
            <person name="Sykes S."/>
            <person name="Wortman J."/>
            <person name="Nusbaum C."/>
            <person name="Birren B."/>
        </authorList>
    </citation>
    <scope>NUCLEOTIDE SEQUENCE [LARGE SCALE GENOMIC DNA]</scope>
    <source>
        <strain evidence="1 2">PRA339</strain>
    </source>
</reference>
<sequence length="224" mass="26523">MEEDQLILEFPSIVEARGYVERKQYEDALDIYSEILEEAKTRHDEISTFMCSIYLEYSSTLISSFFASNFDKLQRLANRQRVNLSEDDNDLEIAWELLELCRITYTKVNDIHNLNRTYFLLGELLLNDNKIEEALEEYNKCMIDNEVLYRKALCYEFLNKFDESIGILRSINTDNKEFAKEISDEIKLLENKIVIPDIKNEIEKKIKDYNENDVLNIDSLVKKK</sequence>